<organism evidence="8 9">
    <name type="scientific">Hyphobacterium vulgare</name>
    <dbReference type="NCBI Taxonomy" id="1736751"/>
    <lineage>
        <taxon>Bacteria</taxon>
        <taxon>Pseudomonadati</taxon>
        <taxon>Pseudomonadota</taxon>
        <taxon>Alphaproteobacteria</taxon>
        <taxon>Maricaulales</taxon>
        <taxon>Maricaulaceae</taxon>
        <taxon>Hyphobacterium</taxon>
    </lineage>
</organism>
<comment type="pathway">
    <text evidence="1 6">Carbohydrate biosynthesis; dTDP-L-rhamnose biosynthesis.</text>
</comment>
<evidence type="ECO:0000256" key="2">
    <source>
        <dbReference type="ARBA" id="ARBA00010944"/>
    </source>
</evidence>
<dbReference type="EC" id="1.1.1.133" evidence="3 6"/>
<comment type="function">
    <text evidence="6">Catalyzes the reduction of dTDP-6-deoxy-L-lyxo-4-hexulose to yield dTDP-L-rhamnose.</text>
</comment>
<protein>
    <recommendedName>
        <fullName evidence="4 6">dTDP-4-dehydrorhamnose reductase</fullName>
        <ecNumber evidence="3 6">1.1.1.133</ecNumber>
    </recommendedName>
</protein>
<comment type="similarity">
    <text evidence="2 6">Belongs to the dTDP-4-dehydrorhamnose reductase family.</text>
</comment>
<evidence type="ECO:0000256" key="4">
    <source>
        <dbReference type="ARBA" id="ARBA00017099"/>
    </source>
</evidence>
<comment type="catalytic activity">
    <reaction evidence="5 6">
        <text>dTDP-beta-L-rhamnose + NADP(+) = dTDP-4-dehydro-beta-L-rhamnose + NADPH + H(+)</text>
        <dbReference type="Rhea" id="RHEA:21796"/>
        <dbReference type="ChEBI" id="CHEBI:15378"/>
        <dbReference type="ChEBI" id="CHEBI:57510"/>
        <dbReference type="ChEBI" id="CHEBI:57783"/>
        <dbReference type="ChEBI" id="CHEBI:58349"/>
        <dbReference type="ChEBI" id="CHEBI:62830"/>
        <dbReference type="EC" id="1.1.1.133"/>
    </reaction>
</comment>
<dbReference type="InterPro" id="IPR005913">
    <property type="entry name" value="dTDP_dehydrorham_reduct"/>
</dbReference>
<accession>A0ABV6ZW63</accession>
<proteinExistence type="inferred from homology"/>
<reference evidence="9" key="1">
    <citation type="journal article" date="2019" name="Int. J. Syst. Evol. Microbiol.">
        <title>The Global Catalogue of Microorganisms (GCM) 10K type strain sequencing project: providing services to taxonomists for standard genome sequencing and annotation.</title>
        <authorList>
            <consortium name="The Broad Institute Genomics Platform"/>
            <consortium name="The Broad Institute Genome Sequencing Center for Infectious Disease"/>
            <person name="Wu L."/>
            <person name="Ma J."/>
        </authorList>
    </citation>
    <scope>NUCLEOTIDE SEQUENCE [LARGE SCALE GENOMIC DNA]</scope>
    <source>
        <strain evidence="9">KCTC 52487</strain>
    </source>
</reference>
<sequence length="291" mass="30423">MKILVIGLKGQLARALLERGDRSGITMVAAGRPQIDLANPTGLGDLVGGMRPDLVINAAAYTAVDRAEDEPEAARAVNVSGPAALARAAAAANIPFIHVSTDYVFDGKKGALYTETDAVCPVNVYGQTKAEGEAAVRAAHPGALVARTSWVYAPEGSNFVRTMLRLGTERDRLTVVADQFGRPTEAGALADALLALGQALRSGAPGGLLHVAAEGDTSWHGFAVAVLRGAGLSTPVDAITTADFPTRAPRPADTRLDLARARQEYGVVLPHWQESLERCLAAMGAGGRRER</sequence>
<dbReference type="Gene3D" id="3.90.25.10">
    <property type="entry name" value="UDP-galactose 4-epimerase, domain 1"/>
    <property type="match status" value="1"/>
</dbReference>
<evidence type="ECO:0000259" key="7">
    <source>
        <dbReference type="Pfam" id="PF04321"/>
    </source>
</evidence>
<evidence type="ECO:0000313" key="8">
    <source>
        <dbReference type="EMBL" id="MFC2925690.1"/>
    </source>
</evidence>
<dbReference type="InterPro" id="IPR029903">
    <property type="entry name" value="RmlD-like-bd"/>
</dbReference>
<comment type="cofactor">
    <cofactor evidence="6">
        <name>Mg(2+)</name>
        <dbReference type="ChEBI" id="CHEBI:18420"/>
    </cofactor>
    <text evidence="6">Binds 1 Mg(2+) ion per monomer.</text>
</comment>
<dbReference type="RefSeq" id="WP_343165514.1">
    <property type="nucleotide sequence ID" value="NZ_JBHRSV010000006.1"/>
</dbReference>
<evidence type="ECO:0000313" key="9">
    <source>
        <dbReference type="Proteomes" id="UP001595379"/>
    </source>
</evidence>
<keyword evidence="9" id="KW-1185">Reference proteome</keyword>
<dbReference type="GO" id="GO:0008831">
    <property type="term" value="F:dTDP-4-dehydrorhamnose reductase activity"/>
    <property type="evidence" value="ECO:0007669"/>
    <property type="project" value="UniProtKB-EC"/>
</dbReference>
<dbReference type="InterPro" id="IPR036291">
    <property type="entry name" value="NAD(P)-bd_dom_sf"/>
</dbReference>
<dbReference type="Proteomes" id="UP001595379">
    <property type="component" value="Unassembled WGS sequence"/>
</dbReference>
<comment type="caution">
    <text evidence="8">The sequence shown here is derived from an EMBL/GenBank/DDBJ whole genome shotgun (WGS) entry which is preliminary data.</text>
</comment>
<dbReference type="Gene3D" id="3.40.50.720">
    <property type="entry name" value="NAD(P)-binding Rossmann-like Domain"/>
    <property type="match status" value="1"/>
</dbReference>
<dbReference type="EMBL" id="JBHRSV010000006">
    <property type="protein sequence ID" value="MFC2925690.1"/>
    <property type="molecule type" value="Genomic_DNA"/>
</dbReference>
<gene>
    <name evidence="8" type="primary">rfbD</name>
    <name evidence="8" type="ORF">ACFOOR_06195</name>
</gene>
<keyword evidence="6 8" id="KW-0560">Oxidoreductase</keyword>
<dbReference type="PANTHER" id="PTHR10491:SF4">
    <property type="entry name" value="METHIONINE ADENOSYLTRANSFERASE 2 SUBUNIT BETA"/>
    <property type="match status" value="1"/>
</dbReference>
<evidence type="ECO:0000256" key="1">
    <source>
        <dbReference type="ARBA" id="ARBA00004781"/>
    </source>
</evidence>
<dbReference type="NCBIfam" id="TIGR01214">
    <property type="entry name" value="rmlD"/>
    <property type="match status" value="1"/>
</dbReference>
<dbReference type="Pfam" id="PF04321">
    <property type="entry name" value="RmlD_sub_bind"/>
    <property type="match status" value="1"/>
</dbReference>
<dbReference type="PANTHER" id="PTHR10491">
    <property type="entry name" value="DTDP-4-DEHYDRORHAMNOSE REDUCTASE"/>
    <property type="match status" value="1"/>
</dbReference>
<evidence type="ECO:0000256" key="6">
    <source>
        <dbReference type="RuleBase" id="RU364082"/>
    </source>
</evidence>
<evidence type="ECO:0000256" key="3">
    <source>
        <dbReference type="ARBA" id="ARBA00012929"/>
    </source>
</evidence>
<name>A0ABV6ZW63_9PROT</name>
<feature type="domain" description="RmlD-like substrate binding" evidence="7">
    <location>
        <begin position="1"/>
        <end position="283"/>
    </location>
</feature>
<keyword evidence="6" id="KW-0521">NADP</keyword>
<evidence type="ECO:0000256" key="5">
    <source>
        <dbReference type="ARBA" id="ARBA00048200"/>
    </source>
</evidence>
<dbReference type="SUPFAM" id="SSF51735">
    <property type="entry name" value="NAD(P)-binding Rossmann-fold domains"/>
    <property type="match status" value="1"/>
</dbReference>
<dbReference type="CDD" id="cd05254">
    <property type="entry name" value="dTDP_HR_like_SDR_e"/>
    <property type="match status" value="1"/>
</dbReference>